<dbReference type="Pfam" id="PF19295">
    <property type="entry name" value="SufBD_N"/>
    <property type="match status" value="1"/>
</dbReference>
<dbReference type="InterPro" id="IPR045595">
    <property type="entry name" value="SufBD_N"/>
</dbReference>
<name>A0A381ZF58_9ZZZZ</name>
<dbReference type="EMBL" id="UINC01021071">
    <property type="protein sequence ID" value="SVA87849.1"/>
    <property type="molecule type" value="Genomic_DNA"/>
</dbReference>
<accession>A0A381ZF58</accession>
<evidence type="ECO:0000313" key="2">
    <source>
        <dbReference type="EMBL" id="SVA87849.1"/>
    </source>
</evidence>
<dbReference type="SUPFAM" id="SSF101960">
    <property type="entry name" value="Stabilizer of iron transporter SufD"/>
    <property type="match status" value="1"/>
</dbReference>
<proteinExistence type="predicted"/>
<dbReference type="InterPro" id="IPR055346">
    <property type="entry name" value="Fe-S_cluster_assembly_SufBD"/>
</dbReference>
<organism evidence="2">
    <name type="scientific">marine metagenome</name>
    <dbReference type="NCBI Taxonomy" id="408172"/>
    <lineage>
        <taxon>unclassified sequences</taxon>
        <taxon>metagenomes</taxon>
        <taxon>ecological metagenomes</taxon>
    </lineage>
</organism>
<protein>
    <recommendedName>
        <fullName evidence="1">SUF system FeS cluster assembly SufBD N-terminal domain-containing protein</fullName>
    </recommendedName>
</protein>
<reference evidence="2" key="1">
    <citation type="submission" date="2018-05" db="EMBL/GenBank/DDBJ databases">
        <authorList>
            <person name="Lanie J.A."/>
            <person name="Ng W.-L."/>
            <person name="Kazmierczak K.M."/>
            <person name="Andrzejewski T.M."/>
            <person name="Davidsen T.M."/>
            <person name="Wayne K.J."/>
            <person name="Tettelin H."/>
            <person name="Glass J.I."/>
            <person name="Rusch D."/>
            <person name="Podicherti R."/>
            <person name="Tsui H.-C.T."/>
            <person name="Winkler M.E."/>
        </authorList>
    </citation>
    <scope>NUCLEOTIDE SEQUENCE</scope>
</reference>
<dbReference type="InterPro" id="IPR037284">
    <property type="entry name" value="SUF_FeS_clus_asmbl_SufBD_sf"/>
</dbReference>
<gene>
    <name evidence="2" type="ORF">METZ01_LOCUS140703</name>
</gene>
<dbReference type="GO" id="GO:0016226">
    <property type="term" value="P:iron-sulfur cluster assembly"/>
    <property type="evidence" value="ECO:0007669"/>
    <property type="project" value="InterPro"/>
</dbReference>
<sequence>MSDTLVESSAESGFLDLHKKLLEQGRPALEELQEAALNRFELLGFPHSKHEMYTFVNTKGLVATSFSLPDGVASVSEDFVAGHIYPDCERQCLVFVDGVFDRGLSRFEGVSTNLVPLSEAYQELKNYLSDMAENENDVFASLSTAFCGEGLVFKVDDNTQISGTVQVLFVSTGRSAGPVMHAPRLVWQLGKLSEVKVIEKF</sequence>
<feature type="non-terminal residue" evidence="2">
    <location>
        <position position="201"/>
    </location>
</feature>
<dbReference type="PANTHER" id="PTHR43575:SF1">
    <property type="entry name" value="PROTEIN ABCI7, CHLOROPLASTIC"/>
    <property type="match status" value="1"/>
</dbReference>
<feature type="domain" description="SUF system FeS cluster assembly SufBD N-terminal" evidence="1">
    <location>
        <begin position="18"/>
        <end position="167"/>
    </location>
</feature>
<dbReference type="PANTHER" id="PTHR43575">
    <property type="entry name" value="PROTEIN ABCI7, CHLOROPLASTIC"/>
    <property type="match status" value="1"/>
</dbReference>
<dbReference type="AlphaFoldDB" id="A0A381ZF58"/>
<evidence type="ECO:0000259" key="1">
    <source>
        <dbReference type="Pfam" id="PF19295"/>
    </source>
</evidence>